<evidence type="ECO:0000313" key="3">
    <source>
        <dbReference type="Proteomes" id="UP000236621"/>
    </source>
</evidence>
<comment type="caution">
    <text evidence="2">The sequence shown here is derived from an EMBL/GenBank/DDBJ whole genome shotgun (WGS) entry which is preliminary data.</text>
</comment>
<feature type="non-terminal residue" evidence="2">
    <location>
        <position position="273"/>
    </location>
</feature>
<dbReference type="Proteomes" id="UP000236621">
    <property type="component" value="Unassembled WGS sequence"/>
</dbReference>
<feature type="region of interest" description="Disordered" evidence="1">
    <location>
        <begin position="186"/>
        <end position="205"/>
    </location>
</feature>
<dbReference type="STRING" id="45235.A0A2K3QDT8"/>
<dbReference type="OrthoDB" id="10003767at2759"/>
<evidence type="ECO:0000256" key="1">
    <source>
        <dbReference type="SAM" id="MobiDB-lite"/>
    </source>
</evidence>
<dbReference type="EMBL" id="NRSZ01000690">
    <property type="protein sequence ID" value="PNY25682.1"/>
    <property type="molecule type" value="Genomic_DNA"/>
</dbReference>
<keyword evidence="3" id="KW-1185">Reference proteome</keyword>
<name>A0A2K3QDT8_9HYPO</name>
<reference evidence="2 3" key="1">
    <citation type="submission" date="2017-08" db="EMBL/GenBank/DDBJ databases">
        <title>Harnessing the power of phylogenomics to disentangle the directionality and signatures of interkingdom host jumping in the parasitic fungal genus Tolypocladium.</title>
        <authorList>
            <person name="Quandt C.A."/>
            <person name="Patterson W."/>
            <person name="Spatafora J.W."/>
        </authorList>
    </citation>
    <scope>NUCLEOTIDE SEQUENCE [LARGE SCALE GENOMIC DNA]</scope>
    <source>
        <strain evidence="2 3">CBS 113982</strain>
    </source>
</reference>
<feature type="region of interest" description="Disordered" evidence="1">
    <location>
        <begin position="1"/>
        <end position="41"/>
    </location>
</feature>
<feature type="non-terminal residue" evidence="2">
    <location>
        <position position="1"/>
    </location>
</feature>
<sequence>GPGQEIGQWWPVEARRGPSWPGEADDGTELSANGTATGPKPGLRPLSVWKCLSRHPDTLPTVSEDDEFYAIACEVSTMRFVGHNLPSVVVPEVYAYEGPGSQLATAAGAIYMLLEGFYGNTLRDTAPDLCSLPPGAYHGSMDDGLSAAGDFSISSDGSRHANYHRSHRLGVRLNSPMAGQPLPNAFPTPLAGRKDQECPRQPPTYRTQERVTAKFCSIRTFVELLESPASRIYACFTKLRGSPAEDADQVREMVRLAFGFDTEGADQYLRNIE</sequence>
<gene>
    <name evidence="2" type="ORF">TCAP_04379</name>
</gene>
<protein>
    <submittedName>
        <fullName evidence="2">Uncharacterized protein</fullName>
    </submittedName>
</protein>
<proteinExistence type="predicted"/>
<dbReference type="AlphaFoldDB" id="A0A2K3QDT8"/>
<organism evidence="2 3">
    <name type="scientific">Tolypocladium capitatum</name>
    <dbReference type="NCBI Taxonomy" id="45235"/>
    <lineage>
        <taxon>Eukaryota</taxon>
        <taxon>Fungi</taxon>
        <taxon>Dikarya</taxon>
        <taxon>Ascomycota</taxon>
        <taxon>Pezizomycotina</taxon>
        <taxon>Sordariomycetes</taxon>
        <taxon>Hypocreomycetidae</taxon>
        <taxon>Hypocreales</taxon>
        <taxon>Ophiocordycipitaceae</taxon>
        <taxon>Tolypocladium</taxon>
    </lineage>
</organism>
<evidence type="ECO:0000313" key="2">
    <source>
        <dbReference type="EMBL" id="PNY25682.1"/>
    </source>
</evidence>
<accession>A0A2K3QDT8</accession>